<feature type="repeat" description="WD" evidence="1">
    <location>
        <begin position="2413"/>
        <end position="2454"/>
    </location>
</feature>
<proteinExistence type="predicted"/>
<dbReference type="InterPro" id="IPR015943">
    <property type="entry name" value="WD40/YVTN_repeat-like_dom_sf"/>
</dbReference>
<reference evidence="3 4" key="1">
    <citation type="journal article" date="2023" name="Hortic Res">
        <title>Pangenome of water caltrop reveals structural variations and asymmetric subgenome divergence after allopolyploidization.</title>
        <authorList>
            <person name="Zhang X."/>
            <person name="Chen Y."/>
            <person name="Wang L."/>
            <person name="Yuan Y."/>
            <person name="Fang M."/>
            <person name="Shi L."/>
            <person name="Lu R."/>
            <person name="Comes H.P."/>
            <person name="Ma Y."/>
            <person name="Chen Y."/>
            <person name="Huang G."/>
            <person name="Zhou Y."/>
            <person name="Zheng Z."/>
            <person name="Qiu Y."/>
        </authorList>
    </citation>
    <scope>NUCLEOTIDE SEQUENCE [LARGE SCALE GENOMIC DNA]</scope>
    <source>
        <tissue evidence="3">Roots</tissue>
    </source>
</reference>
<dbReference type="GO" id="GO:0043291">
    <property type="term" value="C:RAVE complex"/>
    <property type="evidence" value="ECO:0007669"/>
    <property type="project" value="TreeGrafter"/>
</dbReference>
<dbReference type="SUPFAM" id="SSF50978">
    <property type="entry name" value="WD40 repeat-like"/>
    <property type="match status" value="3"/>
</dbReference>
<comment type="caution">
    <text evidence="3">The sequence shown here is derived from an EMBL/GenBank/DDBJ whole genome shotgun (WGS) entry which is preliminary data.</text>
</comment>
<dbReference type="Gene3D" id="2.130.10.10">
    <property type="entry name" value="YVTN repeat-like/Quinoprotein amine dehydrogenase"/>
    <property type="match status" value="2"/>
</dbReference>
<dbReference type="PANTHER" id="PTHR13950:SF9">
    <property type="entry name" value="RABCONNECTIN-3A"/>
    <property type="match status" value="1"/>
</dbReference>
<protein>
    <recommendedName>
        <fullName evidence="2">RAVE complex protein Rav1 C-terminal domain-containing protein</fullName>
    </recommendedName>
</protein>
<dbReference type="InterPro" id="IPR052208">
    <property type="entry name" value="DmX-like/RAVE_component"/>
</dbReference>
<evidence type="ECO:0000313" key="4">
    <source>
        <dbReference type="Proteomes" id="UP001345219"/>
    </source>
</evidence>
<evidence type="ECO:0000256" key="1">
    <source>
        <dbReference type="PROSITE-ProRule" id="PRU00221"/>
    </source>
</evidence>
<dbReference type="GO" id="GO:0007035">
    <property type="term" value="P:vacuolar acidification"/>
    <property type="evidence" value="ECO:0007669"/>
    <property type="project" value="TreeGrafter"/>
</dbReference>
<gene>
    <name evidence="3" type="ORF">SAY87_000879</name>
</gene>
<accession>A0AAN7GMU7</accession>
<organism evidence="3 4">
    <name type="scientific">Trapa incisa</name>
    <dbReference type="NCBI Taxonomy" id="236973"/>
    <lineage>
        <taxon>Eukaryota</taxon>
        <taxon>Viridiplantae</taxon>
        <taxon>Streptophyta</taxon>
        <taxon>Embryophyta</taxon>
        <taxon>Tracheophyta</taxon>
        <taxon>Spermatophyta</taxon>
        <taxon>Magnoliopsida</taxon>
        <taxon>eudicotyledons</taxon>
        <taxon>Gunneridae</taxon>
        <taxon>Pentapetalae</taxon>
        <taxon>rosids</taxon>
        <taxon>malvids</taxon>
        <taxon>Myrtales</taxon>
        <taxon>Lythraceae</taxon>
        <taxon>Trapa</taxon>
    </lineage>
</organism>
<dbReference type="Pfam" id="PF00400">
    <property type="entry name" value="WD40"/>
    <property type="match status" value="1"/>
</dbReference>
<dbReference type="PROSITE" id="PS50082">
    <property type="entry name" value="WD_REPEATS_2"/>
    <property type="match status" value="1"/>
</dbReference>
<evidence type="ECO:0000259" key="2">
    <source>
        <dbReference type="Pfam" id="PF12234"/>
    </source>
</evidence>
<dbReference type="PANTHER" id="PTHR13950">
    <property type="entry name" value="RABCONNECTIN-RELATED"/>
    <property type="match status" value="1"/>
</dbReference>
<dbReference type="Proteomes" id="UP001345219">
    <property type="component" value="Chromosome 1"/>
</dbReference>
<feature type="domain" description="RAVE complex protein Rav1 C-terminal" evidence="2">
    <location>
        <begin position="719"/>
        <end position="1390"/>
    </location>
</feature>
<dbReference type="SMART" id="SM00320">
    <property type="entry name" value="WD40"/>
    <property type="match status" value="12"/>
</dbReference>
<sequence length="2526" mass="280663">MAGQGSAPDLMDRLALPLQRQDIIPPAPTLSPTGSTVDWIPEFAGYAWVAYGASSLLVISHLPKPSPLSRDETAIGPIIRQVFELPDHVSAVSWSSEGVVAAASGNGIFLFSPDSSRSHGSFCWSQNAVLRQSSKVEAIKWTESGDGIVAGGIEVVIWKTKSTSWQIAWKSKVDLPQNLVSTSWSIEGPSAAATYPDELVHNGSRCVLVYQIDGRHGYLKAELPHPQPVAAIQWRPSTGRRIKRNLRTRHLLLTCCFDGAVRLWAEIDHGRIKKGKDAKVSQCSFCVVSFIEAWNCLNSSPDASLFVMWATEIRDSINLGGEGSRFFCIEQDEQEQVGQCEWLVGFAPENKITFWAIHCIDDFSPLRYPRVTLWKTEDFHNPEVGYIQTASRKAEEGLLVRKIVISRNSPSGPPVLCSFLHFSSCSSLFLSMYRNQEDLHKKYLPSASHGIVDVEGHSGKILQVSVHPYYFEGGLAVSIDSNGLLLFWLLSTISGLSRSAPTLIPTWRHLGKMMITKNGPKYTSLSWAPSILDDDRIILLGHVDGIDCLVVRISRGDSLKVECHKLCTIPYSSKLPFDDGPTDIYAIPFPSPCRQTSMDDTFMLLCVWKKGFHVVSWEVTVQSYDSSQSCPGCGYENNQSDNSNSHKFESVFSGRRYCASFYLCSLGFPYPHNQDNVTCSSVICPDGFFPYINQENMTLTDNIRNYYPYVMATGCADGTVKFWRSVQANMHHTDLAWELVGALSAEQGPISQICLADCGQKVAIVCTKSGPNSIETLSIWEPMNLVEAGCFVLEHKISLDRGIVAMKWLSLGNGEQILGVCLHEKLQVYAQRRLGGQSIPNTKSSNMQIWYCIAEAHLSSPIFDFFWGPGATAVVVHHDYISSFGQWKLNRHHYNFHSLCQKKRDFSNEQCSEGSTFSSIYTDPDIFNLDSISIGGSIPFSLGTMLSGKVHNHESRLVDSERAEHNYVMVDEFYSMLAVAEELTESLPVYHPEALKFNLYSGNWRRAGIALRHTMAHISHDHGKRSTTADSDGITIPEIDLSSYLEGPLEVPANKGFHWSRGAVSFDSSFQSQVGSMQSTSEMWSYESSNIFASSASTYKFNGIAESLEGYNNKATAISDKEKREILALANLLSEISNSESNSAYESLDEAGRRFWVAVRYQQLHFFQEFGRVPSVEELVIDSETVCWAFHSDSQESLLSSFLPMESSWKELQVMGVGLWLNNITQLRSRMEKLARLQYLKKKDPKDCTLLYIALNRLQVLAGLFKVSKDEKDKPLMGFLLRNFQEEKNKAAALKNAYVLLGRHQWELAIAFFLLGGDASSAINICIKNLGDEQLALVLCRLVEGCGGPLERHLITKFMFPSAIEKDDYWKASLLEWQLGNYSQSFLCMLGLQSDSKDKPMLLSNHAAFINPTIGLYCRLLTSKNCLRNMVGEHNIAVLSRWAILAMMIALRRCGLHVEALQCFSSSSSIVGSNLGNPVGNRHSEVIPSLLQPSPSNSFNNWLSVDVALQLETYTKFDIAAHHFSRFIRQHPYWPYSNRDSTEANLYLNNNEIHEYGKLREQFLSSWLLDLEFTEQKFHLHHAPLLSRMLLLCYNSGAPSIGYDLLQGFNCHKKSPQTIEAVDSLNLYSCLIKMSAMLSDEVSILFSRLASACSITCFQMASPCALNGERSELGYRRLIERGIAIQDLILSSRNIRVGLEIFSGSRVEYPVMVHSAVTDLLEYCACFAHFWFQRNSEALFLLMQPILLSFSDGHIPYEVDMADAKKVLNHIYGQKPQNNDDKVDIAEHSSLNDESVKHENGGRIGDLIPGDEKCQILAVCLWKHILRFVTHKLKVTSESVVKEHSCSAASFGVDGKNLLEQLKLLTAGTERFLITTLVHVSSYQIKQFTALVHQKMDDGWPVMTLSWLDSIQSPCQSHKEHPTKGDISLSMSNNNDEISIFKKLWDIWADPKIILESLAEEKIKFVDHVIRRPARGWKENHNKIGNAIKAEKLDDSEVRSKSPTVTIGDKVGPVLEGSWQKVSSVSKELRPFQSPREVCRRNGELLEALCINSTDQRQIAVSSHRKGIVFLNWEEGIFNEETYSIWSEADWPQNGWAGSESTPVPTCVSPSIGLGTKRGAHLGLGGATIETGSLGTPGKDFTGGGAFGIPGYAGVGASRLGWEFQEDFEELVERPGTLETVRTRAFSNHPSMPYFLVGSSNTHIYLWEFGKDKAIATYGVLPAADIPPPYSLASVSAVQFDHYGHRFCTAALDGTICTWQLEVGGRSNIHPTESSLCFNSHAMDVTYVTSSGSITVAAGYSSNNVNVVLWDTLAPPSSSQASIMCHEGGARSVSVFDNEIGSSSVSPLILTGGKGGDVGLHDFRYIATGKSKRLWHHNNGEHTSDSSLGIVGSSGNGTKHGIENVDGMLWYLPKAHLGSVTKISKIPNTSLFLTGSKDGDVKLWDVKNSLLVNHWPKLHDRHTFLQPSTRGFGGVVRAGVTDVKVVSHSFLSCGGDGTVKLVQLNDYMHGACESWDMACSRRLLDM</sequence>
<dbReference type="EMBL" id="JAXIOK010000023">
    <property type="protein sequence ID" value="KAK4742878.1"/>
    <property type="molecule type" value="Genomic_DNA"/>
</dbReference>
<dbReference type="FunFam" id="2.130.10.10:FF:001240">
    <property type="entry name" value="Transducin family protein / WD-40 repeat family protein"/>
    <property type="match status" value="1"/>
</dbReference>
<dbReference type="InterPro" id="IPR001680">
    <property type="entry name" value="WD40_rpt"/>
</dbReference>
<dbReference type="PROSITE" id="PS50294">
    <property type="entry name" value="WD_REPEATS_REGION"/>
    <property type="match status" value="1"/>
</dbReference>
<keyword evidence="4" id="KW-1185">Reference proteome</keyword>
<dbReference type="Pfam" id="PF12234">
    <property type="entry name" value="Rav1p_C"/>
    <property type="match status" value="1"/>
</dbReference>
<dbReference type="InterPro" id="IPR022033">
    <property type="entry name" value="Rav1p_C"/>
</dbReference>
<keyword evidence="1" id="KW-0853">WD repeat</keyword>
<dbReference type="InterPro" id="IPR036322">
    <property type="entry name" value="WD40_repeat_dom_sf"/>
</dbReference>
<name>A0AAN7GMU7_9MYRT</name>
<evidence type="ECO:0000313" key="3">
    <source>
        <dbReference type="EMBL" id="KAK4742878.1"/>
    </source>
</evidence>